<keyword evidence="2" id="KW-0863">Zinc-finger</keyword>
<evidence type="ECO:0000256" key="2">
    <source>
        <dbReference type="ARBA" id="ARBA00022771"/>
    </source>
</evidence>
<dbReference type="PROSITE" id="PS50188">
    <property type="entry name" value="B302_SPRY"/>
    <property type="match status" value="1"/>
</dbReference>
<dbReference type="SMART" id="SM00449">
    <property type="entry name" value="SPRY"/>
    <property type="match status" value="1"/>
</dbReference>
<dbReference type="AlphaFoldDB" id="A0AAW0MEK7"/>
<dbReference type="Proteomes" id="UP001460270">
    <property type="component" value="Unassembled WGS sequence"/>
</dbReference>
<comment type="caution">
    <text evidence="5">The sequence shown here is derived from an EMBL/GenBank/DDBJ whole genome shotgun (WGS) entry which is preliminary data.</text>
</comment>
<dbReference type="InterPro" id="IPR051051">
    <property type="entry name" value="E3_ubiq-ligase_TRIM/RNF"/>
</dbReference>
<name>A0AAW0MEK7_9GOBI</name>
<gene>
    <name evidence="5" type="ORF">WMY93_032162</name>
</gene>
<dbReference type="InterPro" id="IPR001870">
    <property type="entry name" value="B30.2/SPRY"/>
</dbReference>
<evidence type="ECO:0000259" key="4">
    <source>
        <dbReference type="PROSITE" id="PS50188"/>
    </source>
</evidence>
<sequence length="174" mass="20094">MKEDQKYPDHPDRFCRNIQVLSRESLTGRCYWEVEWCGRSEAHIAVTERKERSDDYQFGSTLDSWCLDCKKNIHSVQFNSVESQVSGPVLFRIGVYLDHSAGVLAFYNVSEGNMSLLHRVQATFTKPLYAGVSKDETRRAKLYLTRRETRRDVLRRVCEREKGLSGGSGETLIH</sequence>
<dbReference type="InterPro" id="IPR013320">
    <property type="entry name" value="ConA-like_dom_sf"/>
</dbReference>
<feature type="domain" description="B30.2/SPRY" evidence="4">
    <location>
        <begin position="1"/>
        <end position="151"/>
    </location>
</feature>
<dbReference type="InterPro" id="IPR043136">
    <property type="entry name" value="B30.2/SPRY_sf"/>
</dbReference>
<organism evidence="5 6">
    <name type="scientific">Mugilogobius chulae</name>
    <name type="common">yellowstripe goby</name>
    <dbReference type="NCBI Taxonomy" id="88201"/>
    <lineage>
        <taxon>Eukaryota</taxon>
        <taxon>Metazoa</taxon>
        <taxon>Chordata</taxon>
        <taxon>Craniata</taxon>
        <taxon>Vertebrata</taxon>
        <taxon>Euteleostomi</taxon>
        <taxon>Actinopterygii</taxon>
        <taxon>Neopterygii</taxon>
        <taxon>Teleostei</taxon>
        <taxon>Neoteleostei</taxon>
        <taxon>Acanthomorphata</taxon>
        <taxon>Gobiaria</taxon>
        <taxon>Gobiiformes</taxon>
        <taxon>Gobioidei</taxon>
        <taxon>Gobiidae</taxon>
        <taxon>Gobionellinae</taxon>
        <taxon>Mugilogobius</taxon>
    </lineage>
</organism>
<keyword evidence="6" id="KW-1185">Reference proteome</keyword>
<accession>A0AAW0MEK7</accession>
<evidence type="ECO:0000313" key="6">
    <source>
        <dbReference type="Proteomes" id="UP001460270"/>
    </source>
</evidence>
<proteinExistence type="predicted"/>
<dbReference type="Pfam" id="PF00622">
    <property type="entry name" value="SPRY"/>
    <property type="match status" value="1"/>
</dbReference>
<keyword evidence="1" id="KW-0479">Metal-binding</keyword>
<dbReference type="Gene3D" id="2.60.120.920">
    <property type="match status" value="1"/>
</dbReference>
<dbReference type="InterPro" id="IPR003877">
    <property type="entry name" value="SPRY_dom"/>
</dbReference>
<evidence type="ECO:0000313" key="5">
    <source>
        <dbReference type="EMBL" id="KAK7877124.1"/>
    </source>
</evidence>
<reference evidence="6" key="1">
    <citation type="submission" date="2024-04" db="EMBL/GenBank/DDBJ databases">
        <title>Salinicola lusitanus LLJ914,a marine bacterium isolated from the Okinawa Trough.</title>
        <authorList>
            <person name="Li J."/>
        </authorList>
    </citation>
    <scope>NUCLEOTIDE SEQUENCE [LARGE SCALE GENOMIC DNA]</scope>
</reference>
<evidence type="ECO:0000256" key="3">
    <source>
        <dbReference type="ARBA" id="ARBA00022833"/>
    </source>
</evidence>
<dbReference type="SUPFAM" id="SSF49899">
    <property type="entry name" value="Concanavalin A-like lectins/glucanases"/>
    <property type="match status" value="1"/>
</dbReference>
<evidence type="ECO:0000256" key="1">
    <source>
        <dbReference type="ARBA" id="ARBA00022723"/>
    </source>
</evidence>
<dbReference type="EMBL" id="JBBPFD010000720">
    <property type="protein sequence ID" value="KAK7877124.1"/>
    <property type="molecule type" value="Genomic_DNA"/>
</dbReference>
<protein>
    <recommendedName>
        <fullName evidence="4">B30.2/SPRY domain-containing protein</fullName>
    </recommendedName>
</protein>
<dbReference type="PANTHER" id="PTHR25465:SF5">
    <property type="entry name" value="E3 UBIQUITIN_ISG15 LIGASE TRIM25-RELATED"/>
    <property type="match status" value="1"/>
</dbReference>
<dbReference type="GO" id="GO:0008270">
    <property type="term" value="F:zinc ion binding"/>
    <property type="evidence" value="ECO:0007669"/>
    <property type="project" value="UniProtKB-KW"/>
</dbReference>
<keyword evidence="3" id="KW-0862">Zinc</keyword>
<dbReference type="PANTHER" id="PTHR25465">
    <property type="entry name" value="B-BOX DOMAIN CONTAINING"/>
    <property type="match status" value="1"/>
</dbReference>